<reference evidence="1" key="3">
    <citation type="submission" date="2023-07" db="EMBL/GenBank/DDBJ databases">
        <title>An improved reference 1 genome and first organelle genomes of Quercus suber.</title>
        <authorList>
            <consortium name="Genosuber Consortium"/>
            <person name="Usie A."/>
            <person name="Serra O."/>
            <person name="Barros P."/>
        </authorList>
    </citation>
    <scope>NUCLEOTIDE SEQUENCE</scope>
    <source>
        <strain evidence="1">HL8</strain>
        <tissue evidence="1">Leaves</tissue>
    </source>
</reference>
<comment type="caution">
    <text evidence="1">The sequence shown here is derived from an EMBL/GenBank/DDBJ whole genome shotgun (WGS) entry which is preliminary data.</text>
</comment>
<keyword evidence="3" id="KW-1185">Reference proteome</keyword>
<sequence>MTSKELNEDPYEVKILCMIF</sequence>
<proteinExistence type="predicted"/>
<reference evidence="1 3" key="2">
    <citation type="journal article" date="2018" name="Sci. Data">
        <title>The draft genome sequence of cork oak.</title>
        <authorList>
            <person name="Ramos A.M."/>
            <person name="Usie A."/>
            <person name="Barbosa P."/>
            <person name="Barros P.M."/>
            <person name="Capote T."/>
            <person name="Chaves I."/>
            <person name="Simoes F."/>
            <person name="Abreu I."/>
            <person name="Carrasquinho I."/>
            <person name="Faro C."/>
            <person name="Guimaraes J.B."/>
            <person name="Mendonca D."/>
            <person name="Nobrega F."/>
            <person name="Rodrigues L."/>
            <person name="Saibo N.J.M."/>
            <person name="Varela M.C."/>
            <person name="Egas C."/>
            <person name="Matos J."/>
            <person name="Miguel C.M."/>
            <person name="Oliveira M.M."/>
            <person name="Ricardo C.P."/>
            <person name="Goncalves S."/>
        </authorList>
    </citation>
    <scope>NUCLEOTIDE SEQUENCE [LARGE SCALE GENOMIC DNA]</scope>
    <source>
        <strain evidence="3">cv. HL8</strain>
        <strain evidence="1">HL8</strain>
    </source>
</reference>
<evidence type="ECO:0000313" key="1">
    <source>
        <dbReference type="EMBL" id="KAK7844839.1"/>
    </source>
</evidence>
<evidence type="ECO:0000313" key="3">
    <source>
        <dbReference type="Proteomes" id="UP000237347"/>
    </source>
</evidence>
<dbReference type="EMBL" id="PKMF04000123">
    <property type="protein sequence ID" value="KAK7848741.1"/>
    <property type="molecule type" value="Genomic_DNA"/>
</dbReference>
<name>A0AAW0KZX4_QUESU</name>
<dbReference type="AlphaFoldDB" id="A0AAW0KZX4"/>
<gene>
    <name evidence="2" type="ORF">CFP56_004479</name>
    <name evidence="1" type="ORF">CFP56_010329</name>
</gene>
<dbReference type="EMBL" id="PKMF04000179">
    <property type="protein sequence ID" value="KAK7844839.1"/>
    <property type="molecule type" value="Genomic_DNA"/>
</dbReference>
<dbReference type="Proteomes" id="UP000237347">
    <property type="component" value="Unassembled WGS sequence"/>
</dbReference>
<organism evidence="1 3">
    <name type="scientific">Quercus suber</name>
    <name type="common">Cork oak</name>
    <dbReference type="NCBI Taxonomy" id="58331"/>
    <lineage>
        <taxon>Eukaryota</taxon>
        <taxon>Viridiplantae</taxon>
        <taxon>Streptophyta</taxon>
        <taxon>Embryophyta</taxon>
        <taxon>Tracheophyta</taxon>
        <taxon>Spermatophyta</taxon>
        <taxon>Magnoliopsida</taxon>
        <taxon>eudicotyledons</taxon>
        <taxon>Gunneridae</taxon>
        <taxon>Pentapetalae</taxon>
        <taxon>rosids</taxon>
        <taxon>fabids</taxon>
        <taxon>Fagales</taxon>
        <taxon>Fagaceae</taxon>
        <taxon>Quercus</taxon>
    </lineage>
</organism>
<accession>A0AAW0KZX4</accession>
<protein>
    <submittedName>
        <fullName evidence="1">Uncharacterized protein</fullName>
    </submittedName>
</protein>
<reference evidence="1" key="1">
    <citation type="submission" date="2017-12" db="EMBL/GenBank/DDBJ databases">
        <authorList>
            <person name="Barbosa P."/>
            <person name="Usie A."/>
            <person name="Ramos A.M."/>
        </authorList>
    </citation>
    <scope>NUCLEOTIDE SEQUENCE</scope>
    <source>
        <strain evidence="1">HL8</strain>
        <tissue evidence="1">Leaves</tissue>
    </source>
</reference>
<evidence type="ECO:0000313" key="2">
    <source>
        <dbReference type="EMBL" id="KAK7848741.1"/>
    </source>
</evidence>